<reference evidence="1 2" key="1">
    <citation type="submission" date="2019-06" db="EMBL/GenBank/DDBJ databases">
        <title>Genome Sequence of the Brown Rot Fungal Pathogen Monilinia laxa.</title>
        <authorList>
            <person name="De Miccolis Angelini R.M."/>
            <person name="Landi L."/>
            <person name="Abate D."/>
            <person name="Pollastro S."/>
            <person name="Romanazzi G."/>
            <person name="Faretra F."/>
        </authorList>
    </citation>
    <scope>NUCLEOTIDE SEQUENCE [LARGE SCALE GENOMIC DNA]</scope>
    <source>
        <strain evidence="1 2">Mlax316</strain>
    </source>
</reference>
<organism evidence="1 2">
    <name type="scientific">Monilinia laxa</name>
    <name type="common">Brown rot fungus</name>
    <name type="synonym">Sclerotinia laxa</name>
    <dbReference type="NCBI Taxonomy" id="61186"/>
    <lineage>
        <taxon>Eukaryota</taxon>
        <taxon>Fungi</taxon>
        <taxon>Dikarya</taxon>
        <taxon>Ascomycota</taxon>
        <taxon>Pezizomycotina</taxon>
        <taxon>Leotiomycetes</taxon>
        <taxon>Helotiales</taxon>
        <taxon>Sclerotiniaceae</taxon>
        <taxon>Monilinia</taxon>
    </lineage>
</organism>
<dbReference type="Proteomes" id="UP000326757">
    <property type="component" value="Unassembled WGS sequence"/>
</dbReference>
<evidence type="ECO:0000313" key="2">
    <source>
        <dbReference type="Proteomes" id="UP000326757"/>
    </source>
</evidence>
<evidence type="ECO:0000313" key="1">
    <source>
        <dbReference type="EMBL" id="KAB8294058.1"/>
    </source>
</evidence>
<dbReference type="EMBL" id="VIGI01000011">
    <property type="protein sequence ID" value="KAB8294058.1"/>
    <property type="molecule type" value="Genomic_DNA"/>
</dbReference>
<comment type="caution">
    <text evidence="1">The sequence shown here is derived from an EMBL/GenBank/DDBJ whole genome shotgun (WGS) entry which is preliminary data.</text>
</comment>
<sequence>MSDFESSNFGVRILHLSLTRVSNLQISIPILLSALLPNDYLIHKLTISYVPSEFRSLKCFVHPNTSQYQFNMHDFSPGGSAAILLHKAPDISNGLLMSHTGGRFYNFVEDSWILAFLDSSNLPTSITRLPSFGYNEFNGDSMFKTLERMTCLGPMGPKDDVHVPNVVRLPDKSARRDTAY</sequence>
<proteinExistence type="predicted"/>
<dbReference type="OrthoDB" id="10393537at2759"/>
<dbReference type="AlphaFoldDB" id="A0A5N6JY47"/>
<keyword evidence="2" id="KW-1185">Reference proteome</keyword>
<gene>
    <name evidence="1" type="ORF">EYC80_009514</name>
</gene>
<accession>A0A5N6JY47</accession>
<name>A0A5N6JY47_MONLA</name>
<protein>
    <submittedName>
        <fullName evidence="1">Uncharacterized protein</fullName>
    </submittedName>
</protein>